<name>A0A1X0CSD7_9MYCO</name>
<accession>A0A1X0CSD7</accession>
<dbReference type="RefSeq" id="WP_083033743.1">
    <property type="nucleotide sequence ID" value="NZ_AP022618.1"/>
</dbReference>
<dbReference type="Pfam" id="PF03237">
    <property type="entry name" value="Terminase_6N"/>
    <property type="match status" value="1"/>
</dbReference>
<dbReference type="Gene3D" id="3.40.50.300">
    <property type="entry name" value="P-loop containing nucleotide triphosphate hydrolases"/>
    <property type="match status" value="1"/>
</dbReference>
<dbReference type="OrthoDB" id="3188010at2"/>
<sequence length="476" mass="51824">MSPGTPRLSEIARHVVIPDGITATGWPGVKETCRRLGWEFDPWQDGAGRLFLGKRSDGLYAADTIVMSIPRQCGKTYLVGCIIFAVCLMQPGLTVIWTAHRKTTAAETFESFAGMAQRPKVAPHIAGVLRGRGDEKVLFTNGSRILFGARESGFGRGFSDVDIIVFDEAQIMTETTLEDMSAAQNVAVNPLTFMMGTPPRPKDPGEVFTLMRQEALDGESDSTAYIEFSADRGADPMARAQWRKANPSFPHRTTERAMLRLRKKLKSADSWAREALGIWDEVAVHQAITTPNHWRSLIDTGPAGNVAPTALGIDMSHGLAISIAGCWIEESGSAHIEEVWAGTDVAAAINWTAAVAGRRTEVMIDDLSPAAQMIPELKARGVKVHRGTARDMVKGCLLVDTRIKDEQLTHADQKPLTDALMGARKRPIHDAGGWGWDRRDSTVTIHPIVAATLALYCASTKRPAPATRTIRKAVIG</sequence>
<dbReference type="AlphaFoldDB" id="A0A1X0CSD7"/>
<comment type="caution">
    <text evidence="1">The sequence shown here is derived from an EMBL/GenBank/DDBJ whole genome shotgun (WGS) entry which is preliminary data.</text>
</comment>
<evidence type="ECO:0000313" key="2">
    <source>
        <dbReference type="Proteomes" id="UP000192801"/>
    </source>
</evidence>
<evidence type="ECO:0000313" key="1">
    <source>
        <dbReference type="EMBL" id="ORA62822.1"/>
    </source>
</evidence>
<dbReference type="Proteomes" id="UP000192801">
    <property type="component" value="Unassembled WGS sequence"/>
</dbReference>
<keyword evidence="2" id="KW-1185">Reference proteome</keyword>
<gene>
    <name evidence="1" type="ORF">BST26_20675</name>
</gene>
<dbReference type="STRING" id="444597.BST26_20675"/>
<dbReference type="EMBL" id="MVHS01000087">
    <property type="protein sequence ID" value="ORA62822.1"/>
    <property type="molecule type" value="Genomic_DNA"/>
</dbReference>
<dbReference type="SUPFAM" id="SSF52540">
    <property type="entry name" value="P-loop containing nucleoside triphosphate hydrolases"/>
    <property type="match status" value="1"/>
</dbReference>
<dbReference type="InterPro" id="IPR027417">
    <property type="entry name" value="P-loop_NTPase"/>
</dbReference>
<reference evidence="1 2" key="1">
    <citation type="submission" date="2016-12" db="EMBL/GenBank/DDBJ databases">
        <title>The new phylogeny of genus Mycobacterium.</title>
        <authorList>
            <person name="Tortoli E."/>
            <person name="Trovato A."/>
            <person name="Cirillo D.M."/>
        </authorList>
    </citation>
    <scope>NUCLEOTIDE SEQUENCE [LARGE SCALE GENOMIC DNA]</scope>
    <source>
        <strain evidence="1 2">DSM 45130</strain>
    </source>
</reference>
<organism evidence="1 2">
    <name type="scientific">Mycolicibacterium insubricum</name>
    <dbReference type="NCBI Taxonomy" id="444597"/>
    <lineage>
        <taxon>Bacteria</taxon>
        <taxon>Bacillati</taxon>
        <taxon>Actinomycetota</taxon>
        <taxon>Actinomycetes</taxon>
        <taxon>Mycobacteriales</taxon>
        <taxon>Mycobacteriaceae</taxon>
        <taxon>Mycolicibacterium</taxon>
    </lineage>
</organism>
<protein>
    <submittedName>
        <fullName evidence="1">Terminase</fullName>
    </submittedName>
</protein>
<proteinExistence type="predicted"/>